<keyword evidence="1" id="KW-0677">Repeat</keyword>
<dbReference type="RefSeq" id="WP_010077082.1">
    <property type="nucleotide sequence ID" value="NC_014393.1"/>
</dbReference>
<dbReference type="InterPro" id="IPR019734">
    <property type="entry name" value="TPR_rpt"/>
</dbReference>
<dbReference type="InterPro" id="IPR011990">
    <property type="entry name" value="TPR-like_helical_dom_sf"/>
</dbReference>
<dbReference type="STRING" id="573061.Clocel_1955"/>
<organism evidence="4 5">
    <name type="scientific">Clostridium cellulovorans (strain ATCC 35296 / DSM 3052 / OCM 3 / 743B)</name>
    <dbReference type="NCBI Taxonomy" id="573061"/>
    <lineage>
        <taxon>Bacteria</taxon>
        <taxon>Bacillati</taxon>
        <taxon>Bacillota</taxon>
        <taxon>Clostridia</taxon>
        <taxon>Eubacteriales</taxon>
        <taxon>Clostridiaceae</taxon>
        <taxon>Clostridium</taxon>
    </lineage>
</organism>
<keyword evidence="5" id="KW-1185">Reference proteome</keyword>
<dbReference type="KEGG" id="ccb:Clocel_1955"/>
<dbReference type="GO" id="GO:0060090">
    <property type="term" value="F:molecular adaptor activity"/>
    <property type="evidence" value="ECO:0007669"/>
    <property type="project" value="TreeGrafter"/>
</dbReference>
<dbReference type="PANTHER" id="PTHR45831">
    <property type="entry name" value="LD24721P"/>
    <property type="match status" value="1"/>
</dbReference>
<name>D9SLW8_CLOC7</name>
<keyword evidence="2 3" id="KW-0802">TPR repeat</keyword>
<dbReference type="eggNOG" id="COG0457">
    <property type="taxonomic scope" value="Bacteria"/>
</dbReference>
<evidence type="ECO:0000313" key="5">
    <source>
        <dbReference type="Proteomes" id="UP000002730"/>
    </source>
</evidence>
<dbReference type="Gene3D" id="1.25.40.10">
    <property type="entry name" value="Tetratricopeptide repeat domain"/>
    <property type="match status" value="1"/>
</dbReference>
<sequence>MNYFNMGNEYYNKNDYARAINLYRKSIENKENEAPSLYNSAVCHIKLMNFMAAIPLLKCALKIKKDSRYYFNLAYCYSQLKDDKKALLYFNTAWALDPFDADCEKAINLIIERIKK</sequence>
<protein>
    <submittedName>
        <fullName evidence="4">Tetratricopeptide TPR_1 repeat-containing protein</fullName>
    </submittedName>
</protein>
<dbReference type="InterPro" id="IPR013105">
    <property type="entry name" value="TPR_2"/>
</dbReference>
<dbReference type="OrthoDB" id="1907609at2"/>
<proteinExistence type="predicted"/>
<evidence type="ECO:0000256" key="2">
    <source>
        <dbReference type="ARBA" id="ARBA00022803"/>
    </source>
</evidence>
<dbReference type="PROSITE" id="PS50005">
    <property type="entry name" value="TPR"/>
    <property type="match status" value="1"/>
</dbReference>
<dbReference type="GO" id="GO:0016020">
    <property type="term" value="C:membrane"/>
    <property type="evidence" value="ECO:0007669"/>
    <property type="project" value="TreeGrafter"/>
</dbReference>
<dbReference type="SMART" id="SM00028">
    <property type="entry name" value="TPR"/>
    <property type="match status" value="3"/>
</dbReference>
<evidence type="ECO:0000313" key="4">
    <source>
        <dbReference type="EMBL" id="ADL51699.1"/>
    </source>
</evidence>
<dbReference type="EMBL" id="CP002160">
    <property type="protein sequence ID" value="ADL51699.1"/>
    <property type="molecule type" value="Genomic_DNA"/>
</dbReference>
<accession>D9SLW8</accession>
<gene>
    <name evidence="4" type="ordered locus">Clocel_1955</name>
</gene>
<dbReference type="AlphaFoldDB" id="D9SLW8"/>
<dbReference type="HOGENOM" id="CLU_2080710_0_0_9"/>
<evidence type="ECO:0000256" key="3">
    <source>
        <dbReference type="PROSITE-ProRule" id="PRU00339"/>
    </source>
</evidence>
<evidence type="ECO:0000256" key="1">
    <source>
        <dbReference type="ARBA" id="ARBA00022737"/>
    </source>
</evidence>
<reference evidence="4 5" key="1">
    <citation type="submission" date="2010-08" db="EMBL/GenBank/DDBJ databases">
        <title>Complete sequence of Clostridium cellulovorans 743B.</title>
        <authorList>
            <consortium name="US DOE Joint Genome Institute"/>
            <person name="Lucas S."/>
            <person name="Copeland A."/>
            <person name="Lapidus A."/>
            <person name="Cheng J.-F."/>
            <person name="Bruce D."/>
            <person name="Goodwin L."/>
            <person name="Pitluck S."/>
            <person name="Chertkov O."/>
            <person name="Detter J.C."/>
            <person name="Han C."/>
            <person name="Tapia R."/>
            <person name="Land M."/>
            <person name="Hauser L."/>
            <person name="Chang Y.-J."/>
            <person name="Jeffries C."/>
            <person name="Kyrpides N."/>
            <person name="Ivanova N."/>
            <person name="Mikhailova N."/>
            <person name="Hemme C.L."/>
            <person name="Woyke T."/>
        </authorList>
    </citation>
    <scope>NUCLEOTIDE SEQUENCE [LARGE SCALE GENOMIC DNA]</scope>
    <source>
        <strain evidence="5">ATCC 35296 / DSM 3052 / OCM 3 / 743B</strain>
    </source>
</reference>
<dbReference type="Proteomes" id="UP000002730">
    <property type="component" value="Chromosome"/>
</dbReference>
<dbReference type="SUPFAM" id="SSF48452">
    <property type="entry name" value="TPR-like"/>
    <property type="match status" value="1"/>
</dbReference>
<dbReference type="Pfam" id="PF13181">
    <property type="entry name" value="TPR_8"/>
    <property type="match status" value="1"/>
</dbReference>
<dbReference type="GO" id="GO:0006620">
    <property type="term" value="P:post-translational protein targeting to endoplasmic reticulum membrane"/>
    <property type="evidence" value="ECO:0007669"/>
    <property type="project" value="TreeGrafter"/>
</dbReference>
<dbReference type="InterPro" id="IPR047150">
    <property type="entry name" value="SGT"/>
</dbReference>
<dbReference type="Pfam" id="PF07719">
    <property type="entry name" value="TPR_2"/>
    <property type="match status" value="1"/>
</dbReference>
<dbReference type="GO" id="GO:0072380">
    <property type="term" value="C:TRC complex"/>
    <property type="evidence" value="ECO:0007669"/>
    <property type="project" value="TreeGrafter"/>
</dbReference>
<feature type="repeat" description="TPR" evidence="3">
    <location>
        <begin position="67"/>
        <end position="100"/>
    </location>
</feature>
<dbReference type="PANTHER" id="PTHR45831:SF2">
    <property type="entry name" value="LD24721P"/>
    <property type="match status" value="1"/>
</dbReference>